<accession>A0ABS9LDH6</accession>
<name>A0ABS9LDH6_9MICC</name>
<sequence length="105" mass="10063">MSAGTSGRRLALAVTAALGLGSVGALAIATGAVYAETAAKSAAADPGTSDKAAKQESSSKSDEQSEDGVPSGAQDDDDGGGSAGYHTVPVQPGTGRAPDVRSQGS</sequence>
<keyword evidence="2" id="KW-0732">Signal</keyword>
<reference evidence="3" key="1">
    <citation type="submission" date="2022-01" db="EMBL/GenBank/DDBJ databases">
        <authorList>
            <person name="Jo J.-H."/>
            <person name="Im W.-T."/>
        </authorList>
    </citation>
    <scope>NUCLEOTIDE SEQUENCE</scope>
    <source>
        <strain evidence="3">I2-34</strain>
    </source>
</reference>
<comment type="caution">
    <text evidence="3">The sequence shown here is derived from an EMBL/GenBank/DDBJ whole genome shotgun (WGS) entry which is preliminary data.</text>
</comment>
<evidence type="ECO:0008006" key="5">
    <source>
        <dbReference type="Google" id="ProtNLM"/>
    </source>
</evidence>
<dbReference type="Proteomes" id="UP001165368">
    <property type="component" value="Unassembled WGS sequence"/>
</dbReference>
<evidence type="ECO:0000256" key="1">
    <source>
        <dbReference type="SAM" id="MobiDB-lite"/>
    </source>
</evidence>
<evidence type="ECO:0000313" key="4">
    <source>
        <dbReference type="Proteomes" id="UP001165368"/>
    </source>
</evidence>
<dbReference type="EMBL" id="JAKLTQ010000027">
    <property type="protein sequence ID" value="MCG2624573.1"/>
    <property type="molecule type" value="Genomic_DNA"/>
</dbReference>
<evidence type="ECO:0000313" key="3">
    <source>
        <dbReference type="EMBL" id="MCG2624573.1"/>
    </source>
</evidence>
<gene>
    <name evidence="3" type="ORF">LVY72_22030</name>
</gene>
<proteinExistence type="predicted"/>
<keyword evidence="4" id="KW-1185">Reference proteome</keyword>
<evidence type="ECO:0000256" key="2">
    <source>
        <dbReference type="SAM" id="SignalP"/>
    </source>
</evidence>
<organism evidence="3 4">
    <name type="scientific">Arthrobacter hankyongi</name>
    <dbReference type="NCBI Taxonomy" id="2904801"/>
    <lineage>
        <taxon>Bacteria</taxon>
        <taxon>Bacillati</taxon>
        <taxon>Actinomycetota</taxon>
        <taxon>Actinomycetes</taxon>
        <taxon>Micrococcales</taxon>
        <taxon>Micrococcaceae</taxon>
        <taxon>Arthrobacter</taxon>
    </lineage>
</organism>
<feature type="region of interest" description="Disordered" evidence="1">
    <location>
        <begin position="37"/>
        <end position="105"/>
    </location>
</feature>
<dbReference type="RefSeq" id="WP_237826660.1">
    <property type="nucleotide sequence ID" value="NZ_JAKLTQ010000027.1"/>
</dbReference>
<protein>
    <recommendedName>
        <fullName evidence="5">CAP domain-containing protein</fullName>
    </recommendedName>
</protein>
<feature type="chain" id="PRO_5046309363" description="CAP domain-containing protein" evidence="2">
    <location>
        <begin position="28"/>
        <end position="105"/>
    </location>
</feature>
<feature type="signal peptide" evidence="2">
    <location>
        <begin position="1"/>
        <end position="27"/>
    </location>
</feature>
<feature type="compositionally biased region" description="Basic and acidic residues" evidence="1">
    <location>
        <begin position="51"/>
        <end position="63"/>
    </location>
</feature>